<keyword evidence="4 10" id="KW-0547">Nucleotide-binding</keyword>
<dbReference type="Gene3D" id="3.40.1190.20">
    <property type="match status" value="1"/>
</dbReference>
<comment type="activity regulation">
    <text evidence="10">Activated by a monovalent cation that binds near, but not in, the active site. The most likely occupant of the site in vivo is potassium. Ion binding induces a conformational change that may alter substrate affinity.</text>
</comment>
<evidence type="ECO:0000313" key="14">
    <source>
        <dbReference type="Proteomes" id="UP001431776"/>
    </source>
</evidence>
<evidence type="ECO:0000256" key="10">
    <source>
        <dbReference type="HAMAP-Rule" id="MF_01987"/>
    </source>
</evidence>
<name>A0AAW6U1X6_9BACT</name>
<feature type="binding site" evidence="10">
    <location>
        <begin position="239"/>
        <end position="244"/>
    </location>
    <ligand>
        <name>ATP</name>
        <dbReference type="ChEBI" id="CHEBI:30616"/>
    </ligand>
</feature>
<evidence type="ECO:0000256" key="2">
    <source>
        <dbReference type="ARBA" id="ARBA00022679"/>
    </source>
</evidence>
<comment type="cofactor">
    <cofactor evidence="10">
        <name>Mg(2+)</name>
        <dbReference type="ChEBI" id="CHEBI:18420"/>
    </cofactor>
    <text evidence="10">Requires a divalent cation, most likely magnesium in vivo, as an electrophilic catalyst to aid phosphoryl group transfer. It is the chelate of the metal and the nucleotide that is the actual substrate.</text>
</comment>
<keyword evidence="7 10" id="KW-0460">Magnesium</keyword>
<dbReference type="GO" id="GO:0019303">
    <property type="term" value="P:D-ribose catabolic process"/>
    <property type="evidence" value="ECO:0007669"/>
    <property type="project" value="UniProtKB-UniRule"/>
</dbReference>
<comment type="caution">
    <text evidence="10">Lacks conserved residue(s) required for the propagation of feature annotation.</text>
</comment>
<feature type="binding site" evidence="10">
    <location>
        <position position="203"/>
    </location>
    <ligand>
        <name>ATP</name>
        <dbReference type="ChEBI" id="CHEBI:30616"/>
    </ligand>
</feature>
<keyword evidence="5 10" id="KW-0418">Kinase</keyword>
<dbReference type="FunFam" id="3.40.1190.20:FF:000012">
    <property type="entry name" value="Ribokinase"/>
    <property type="match status" value="1"/>
</dbReference>
<dbReference type="InterPro" id="IPR002139">
    <property type="entry name" value="Ribo/fructo_kinase"/>
</dbReference>
<proteinExistence type="inferred from homology"/>
<dbReference type="GO" id="GO:0004747">
    <property type="term" value="F:ribokinase activity"/>
    <property type="evidence" value="ECO:0007669"/>
    <property type="project" value="UniProtKB-UniRule"/>
</dbReference>
<dbReference type="InterPro" id="IPR029056">
    <property type="entry name" value="Ribokinase-like"/>
</dbReference>
<evidence type="ECO:0000256" key="3">
    <source>
        <dbReference type="ARBA" id="ARBA00022723"/>
    </source>
</evidence>
<gene>
    <name evidence="10 13" type="primary">rbsK</name>
    <name evidence="13" type="ORF">QJ522_12875</name>
</gene>
<keyword evidence="2 10" id="KW-0808">Transferase</keyword>
<dbReference type="InterPro" id="IPR011611">
    <property type="entry name" value="PfkB_dom"/>
</dbReference>
<keyword evidence="3 10" id="KW-0479">Metal-binding</keyword>
<comment type="caution">
    <text evidence="13">The sequence shown here is derived from an EMBL/GenBank/DDBJ whole genome shotgun (WGS) entry which is preliminary data.</text>
</comment>
<feature type="binding site" evidence="10">
    <location>
        <begin position="58"/>
        <end position="62"/>
    </location>
    <ligand>
        <name>substrate</name>
    </ligand>
</feature>
<feature type="binding site" evidence="10">
    <location>
        <position position="159"/>
    </location>
    <ligand>
        <name>substrate</name>
    </ligand>
</feature>
<reference evidence="13" key="1">
    <citation type="submission" date="2023-05" db="EMBL/GenBank/DDBJ databases">
        <title>Anaerotaeda fermentans gen. nov., sp. nov., a novel anaerobic planctomycete of the new family within the order Sedimentisphaerales isolated from Taman Peninsula, Russia.</title>
        <authorList>
            <person name="Khomyakova M.A."/>
            <person name="Merkel A.Y."/>
            <person name="Slobodkin A.I."/>
        </authorList>
    </citation>
    <scope>NUCLEOTIDE SEQUENCE</scope>
    <source>
        <strain evidence="13">M17dextr</strain>
    </source>
</reference>
<feature type="binding site" evidence="10">
    <location>
        <position position="265"/>
    </location>
    <ligand>
        <name>K(+)</name>
        <dbReference type="ChEBI" id="CHEBI:29103"/>
    </ligand>
</feature>
<keyword evidence="9 10" id="KW-0119">Carbohydrate metabolism</keyword>
<evidence type="ECO:0000256" key="8">
    <source>
        <dbReference type="ARBA" id="ARBA00022958"/>
    </source>
</evidence>
<dbReference type="Proteomes" id="UP001431776">
    <property type="component" value="Unassembled WGS sequence"/>
</dbReference>
<comment type="function">
    <text evidence="10">Catalyzes the phosphorylation of ribose at O-5 in a reaction requiring ATP and magnesium. The resulting D-ribose-5-phosphate can then be used either for sythesis of nucleotides, histidine, and tryptophan, or as a component of the pentose phosphate pathway.</text>
</comment>
<dbReference type="EMBL" id="JASCXX010000015">
    <property type="protein sequence ID" value="MDI6449944.1"/>
    <property type="molecule type" value="Genomic_DNA"/>
</dbReference>
<feature type="binding site" evidence="10">
    <location>
        <position position="304"/>
    </location>
    <ligand>
        <name>K(+)</name>
        <dbReference type="ChEBI" id="CHEBI:29103"/>
    </ligand>
</feature>
<feature type="binding site" evidence="10">
    <location>
        <position position="267"/>
    </location>
    <ligand>
        <name>K(+)</name>
        <dbReference type="ChEBI" id="CHEBI:29103"/>
    </ligand>
</feature>
<dbReference type="InterPro" id="IPR011877">
    <property type="entry name" value="Ribokinase"/>
</dbReference>
<accession>A0AAW6U1X6</accession>
<evidence type="ECO:0000259" key="12">
    <source>
        <dbReference type="Pfam" id="PF00294"/>
    </source>
</evidence>
<comment type="catalytic activity">
    <reaction evidence="10">
        <text>D-ribose + ATP = D-ribose 5-phosphate + ADP + H(+)</text>
        <dbReference type="Rhea" id="RHEA:13697"/>
        <dbReference type="ChEBI" id="CHEBI:15378"/>
        <dbReference type="ChEBI" id="CHEBI:30616"/>
        <dbReference type="ChEBI" id="CHEBI:47013"/>
        <dbReference type="ChEBI" id="CHEBI:78346"/>
        <dbReference type="ChEBI" id="CHEBI:456216"/>
        <dbReference type="EC" id="2.7.1.15"/>
    </reaction>
</comment>
<dbReference type="SUPFAM" id="SSF53613">
    <property type="entry name" value="Ribokinase-like"/>
    <property type="match status" value="1"/>
</dbReference>
<dbReference type="CDD" id="cd01174">
    <property type="entry name" value="ribokinase"/>
    <property type="match status" value="1"/>
</dbReference>
<evidence type="ECO:0000256" key="11">
    <source>
        <dbReference type="NCBIfam" id="TIGR02152"/>
    </source>
</evidence>
<dbReference type="GO" id="GO:0046872">
    <property type="term" value="F:metal ion binding"/>
    <property type="evidence" value="ECO:0007669"/>
    <property type="project" value="UniProtKB-KW"/>
</dbReference>
<sequence>MTAFGAMRPGTGGKTIVREQVRIVVVGSSNMDLVVKAPRIPLLGETVLGGEFVMVPGGKGANQAVAAAKLGAEVCFVARLGDDLFGQRSRANFEKEGVHTKYVTSTPGTASGVALIAVDPAGNNVIVVAPGANSRLSPDDVRRAQRDIASAGAVVAQLEVPVETVECAAQIAGEAGVPFILDPAPAQKLPPDLLKRVTVLTPNETEAQILTGMEVSDEVTASLAAEWLLSSGVGAVIVTMGAKGFLLADGTTREFVPAAPVRAVDATAAGDAFTGSLAVGLAQGQSLREAAMFAGRVAALSTTRMGAQSSMPTRQEVDAFRSTMELD</sequence>
<comment type="similarity">
    <text evidence="10">Belongs to the carbohydrate kinase PfkB family. Ribokinase subfamily.</text>
</comment>
<dbReference type="HAMAP" id="MF_01987">
    <property type="entry name" value="Ribokinase"/>
    <property type="match status" value="1"/>
</dbReference>
<feature type="binding site" evidence="10">
    <location>
        <position position="306"/>
    </location>
    <ligand>
        <name>K(+)</name>
        <dbReference type="ChEBI" id="CHEBI:29103"/>
    </ligand>
</feature>
<keyword evidence="6 10" id="KW-0067">ATP-binding</keyword>
<dbReference type="GO" id="GO:0005524">
    <property type="term" value="F:ATP binding"/>
    <property type="evidence" value="ECO:0007669"/>
    <property type="project" value="UniProtKB-UniRule"/>
</dbReference>
<feature type="active site" description="Proton acceptor" evidence="10">
    <location>
        <position position="271"/>
    </location>
</feature>
<keyword evidence="8 10" id="KW-0630">Potassium</keyword>
<keyword evidence="14" id="KW-1185">Reference proteome</keyword>
<evidence type="ECO:0000256" key="4">
    <source>
        <dbReference type="ARBA" id="ARBA00022741"/>
    </source>
</evidence>
<evidence type="ECO:0000256" key="1">
    <source>
        <dbReference type="ARBA" id="ARBA00022490"/>
    </source>
</evidence>
<feature type="binding site" evidence="10">
    <location>
        <position position="310"/>
    </location>
    <ligand>
        <name>K(+)</name>
        <dbReference type="ChEBI" id="CHEBI:29103"/>
    </ligand>
</feature>
<feature type="binding site" evidence="10">
    <location>
        <begin position="30"/>
        <end position="32"/>
    </location>
    <ligand>
        <name>substrate</name>
    </ligand>
</feature>
<evidence type="ECO:0000256" key="9">
    <source>
        <dbReference type="ARBA" id="ARBA00023277"/>
    </source>
</evidence>
<protein>
    <recommendedName>
        <fullName evidence="10 11">Ribokinase</fullName>
        <shortName evidence="10">RK</shortName>
        <ecNumber evidence="10 11">2.7.1.15</ecNumber>
    </recommendedName>
</protein>
<dbReference type="EC" id="2.7.1.15" evidence="10 11"/>
<dbReference type="NCBIfam" id="TIGR02152">
    <property type="entry name" value="D_ribokin_bact"/>
    <property type="match status" value="1"/>
</dbReference>
<evidence type="ECO:0000256" key="6">
    <source>
        <dbReference type="ARBA" id="ARBA00022840"/>
    </source>
</evidence>
<comment type="pathway">
    <text evidence="10">Carbohydrate metabolism; D-ribose degradation; D-ribose 5-phosphate from beta-D-ribopyranose: step 2/2.</text>
</comment>
<feature type="domain" description="Carbohydrate kinase PfkB" evidence="12">
    <location>
        <begin position="22"/>
        <end position="314"/>
    </location>
</feature>
<evidence type="ECO:0000256" key="5">
    <source>
        <dbReference type="ARBA" id="ARBA00022777"/>
    </source>
</evidence>
<dbReference type="GO" id="GO:0005829">
    <property type="term" value="C:cytosol"/>
    <property type="evidence" value="ECO:0007669"/>
    <property type="project" value="TreeGrafter"/>
</dbReference>
<feature type="binding site" evidence="10">
    <location>
        <position position="271"/>
    </location>
    <ligand>
        <name>substrate</name>
    </ligand>
</feature>
<evidence type="ECO:0000256" key="7">
    <source>
        <dbReference type="ARBA" id="ARBA00022842"/>
    </source>
</evidence>
<dbReference type="PRINTS" id="PR00990">
    <property type="entry name" value="RIBOKINASE"/>
</dbReference>
<comment type="subunit">
    <text evidence="10">Homodimer.</text>
</comment>
<evidence type="ECO:0000313" key="13">
    <source>
        <dbReference type="EMBL" id="MDI6449944.1"/>
    </source>
</evidence>
<dbReference type="PANTHER" id="PTHR10584">
    <property type="entry name" value="SUGAR KINASE"/>
    <property type="match status" value="1"/>
</dbReference>
<keyword evidence="1 10" id="KW-0963">Cytoplasm</keyword>
<dbReference type="AlphaFoldDB" id="A0AAW6U1X6"/>
<dbReference type="PANTHER" id="PTHR10584:SF166">
    <property type="entry name" value="RIBOKINASE"/>
    <property type="match status" value="1"/>
</dbReference>
<organism evidence="13 14">
    <name type="scientific">Anaerobaca lacustris</name>
    <dbReference type="NCBI Taxonomy" id="3044600"/>
    <lineage>
        <taxon>Bacteria</taxon>
        <taxon>Pseudomonadati</taxon>
        <taxon>Planctomycetota</taxon>
        <taxon>Phycisphaerae</taxon>
        <taxon>Sedimentisphaerales</taxon>
        <taxon>Anaerobacaceae</taxon>
        <taxon>Anaerobaca</taxon>
    </lineage>
</organism>
<feature type="binding site" evidence="10">
    <location>
        <begin position="270"/>
        <end position="271"/>
    </location>
    <ligand>
        <name>ATP</name>
        <dbReference type="ChEBI" id="CHEBI:30616"/>
    </ligand>
</feature>
<feature type="binding site" evidence="10">
    <location>
        <position position="301"/>
    </location>
    <ligand>
        <name>K(+)</name>
        <dbReference type="ChEBI" id="CHEBI:29103"/>
    </ligand>
</feature>
<comment type="subcellular location">
    <subcellularLocation>
        <location evidence="10">Cytoplasm</location>
    </subcellularLocation>
</comment>
<dbReference type="Pfam" id="PF00294">
    <property type="entry name" value="PfkB"/>
    <property type="match status" value="1"/>
</dbReference>